<evidence type="ECO:0000256" key="1">
    <source>
        <dbReference type="ARBA" id="ARBA00006611"/>
    </source>
</evidence>
<gene>
    <name evidence="3" type="ORF">E7215_06855</name>
</gene>
<dbReference type="InterPro" id="IPR027417">
    <property type="entry name" value="P-loop_NTPase"/>
</dbReference>
<dbReference type="EMBL" id="SVCM01000076">
    <property type="protein sequence ID" value="MBE6059877.1"/>
    <property type="molecule type" value="Genomic_DNA"/>
</dbReference>
<sequence length="332" mass="37600">MELKELLKYVVENQGSDLHLSVGAPPILRKNGELLNVIEEVLSEEIVKKYSKEILGEDYFIYNEIGERDILYTLPDVGRYRVNVYKERSFDTIAIRVIPVKVPTLEDLNMPTIIKEFTNKKDGLILITGPTGSGKSTTMAAMINEINSNKKTHIVTLEDPIEYLHNHKKSLINQREIGRDTESYDSGLRAILREDPDVILVGEIRDLETMSAVLLAAETGHLVISTLHTISAYKTIDRIINYFPSEQQLRIRNQLSTVLKGIVCQRLFKKVDGSGRVAALEVMVNTPAVQNLIREGKIHQIPSTMETSSKYGMQTMEMAISKIIRYIDKEEL</sequence>
<dbReference type="PANTHER" id="PTHR30486">
    <property type="entry name" value="TWITCHING MOTILITY PROTEIN PILT"/>
    <property type="match status" value="1"/>
</dbReference>
<protein>
    <submittedName>
        <fullName evidence="3">Type IV pilus twitching motility protein PilT</fullName>
    </submittedName>
</protein>
<dbReference type="Pfam" id="PF00437">
    <property type="entry name" value="T2SSE"/>
    <property type="match status" value="1"/>
</dbReference>
<feature type="domain" description="Bacterial type II secretion system protein E" evidence="2">
    <location>
        <begin position="192"/>
        <end position="206"/>
    </location>
</feature>
<name>A0A927ZIN4_9CLOT</name>
<dbReference type="GO" id="GO:0005524">
    <property type="term" value="F:ATP binding"/>
    <property type="evidence" value="ECO:0007669"/>
    <property type="project" value="InterPro"/>
</dbReference>
<dbReference type="GO" id="GO:0016887">
    <property type="term" value="F:ATP hydrolysis activity"/>
    <property type="evidence" value="ECO:0007669"/>
    <property type="project" value="InterPro"/>
</dbReference>
<evidence type="ECO:0000259" key="2">
    <source>
        <dbReference type="PROSITE" id="PS00662"/>
    </source>
</evidence>
<dbReference type="CDD" id="cd01131">
    <property type="entry name" value="PilT"/>
    <property type="match status" value="1"/>
</dbReference>
<comment type="similarity">
    <text evidence="1">Belongs to the GSP E family.</text>
</comment>
<dbReference type="SMART" id="SM00382">
    <property type="entry name" value="AAA"/>
    <property type="match status" value="1"/>
</dbReference>
<dbReference type="InterPro" id="IPR003593">
    <property type="entry name" value="AAA+_ATPase"/>
</dbReference>
<dbReference type="Gene3D" id="3.40.50.300">
    <property type="entry name" value="P-loop containing nucleotide triphosphate hydrolases"/>
    <property type="match status" value="1"/>
</dbReference>
<dbReference type="AlphaFoldDB" id="A0A927ZIN4"/>
<evidence type="ECO:0000313" key="4">
    <source>
        <dbReference type="Proteomes" id="UP000768462"/>
    </source>
</evidence>
<dbReference type="PROSITE" id="PS00662">
    <property type="entry name" value="T2SP_E"/>
    <property type="match status" value="1"/>
</dbReference>
<accession>A0A927ZIN4</accession>
<proteinExistence type="inferred from homology"/>
<dbReference type="InterPro" id="IPR001482">
    <property type="entry name" value="T2SS/T4SS_dom"/>
</dbReference>
<dbReference type="InterPro" id="IPR050921">
    <property type="entry name" value="T4SS_GSP_E_ATPase"/>
</dbReference>
<comment type="caution">
    <text evidence="3">The sequence shown here is derived from an EMBL/GenBank/DDBJ whole genome shotgun (WGS) entry which is preliminary data.</text>
</comment>
<reference evidence="3" key="1">
    <citation type="submission" date="2019-04" db="EMBL/GenBank/DDBJ databases">
        <title>Evolution of Biomass-Degrading Anaerobic Consortia Revealed by Metagenomics.</title>
        <authorList>
            <person name="Peng X."/>
        </authorList>
    </citation>
    <scope>NUCLEOTIDE SEQUENCE</scope>
    <source>
        <strain evidence="3">SIG254</strain>
    </source>
</reference>
<dbReference type="Gene3D" id="3.30.450.90">
    <property type="match status" value="1"/>
</dbReference>
<dbReference type="InterPro" id="IPR006321">
    <property type="entry name" value="PilT/PilU"/>
</dbReference>
<dbReference type="Proteomes" id="UP000768462">
    <property type="component" value="Unassembled WGS sequence"/>
</dbReference>
<dbReference type="SUPFAM" id="SSF52540">
    <property type="entry name" value="P-loop containing nucleoside triphosphate hydrolases"/>
    <property type="match status" value="1"/>
</dbReference>
<evidence type="ECO:0000313" key="3">
    <source>
        <dbReference type="EMBL" id="MBE6059877.1"/>
    </source>
</evidence>
<organism evidence="3 4">
    <name type="scientific">Clostridium sulfidigenes</name>
    <dbReference type="NCBI Taxonomy" id="318464"/>
    <lineage>
        <taxon>Bacteria</taxon>
        <taxon>Bacillati</taxon>
        <taxon>Bacillota</taxon>
        <taxon>Clostridia</taxon>
        <taxon>Eubacteriales</taxon>
        <taxon>Clostridiaceae</taxon>
        <taxon>Clostridium</taxon>
    </lineage>
</organism>
<dbReference type="NCBIfam" id="TIGR01420">
    <property type="entry name" value="pilT_fam"/>
    <property type="match status" value="1"/>
</dbReference>